<dbReference type="Proteomes" id="UP000562027">
    <property type="component" value="Unassembled WGS sequence"/>
</dbReference>
<evidence type="ECO:0000256" key="3">
    <source>
        <dbReference type="ARBA" id="ARBA00022729"/>
    </source>
</evidence>
<dbReference type="Pfam" id="PF00497">
    <property type="entry name" value="SBP_bac_3"/>
    <property type="match status" value="1"/>
</dbReference>
<dbReference type="PANTHER" id="PTHR30085">
    <property type="entry name" value="AMINO ACID ABC TRANSPORTER PERMEASE"/>
    <property type="match status" value="1"/>
</dbReference>
<evidence type="ECO:0000256" key="2">
    <source>
        <dbReference type="ARBA" id="ARBA00022448"/>
    </source>
</evidence>
<dbReference type="Gene3D" id="3.40.190.10">
    <property type="entry name" value="Periplasmic binding protein-like II"/>
    <property type="match status" value="2"/>
</dbReference>
<feature type="domain" description="Solute-binding protein family 3/N-terminal" evidence="5">
    <location>
        <begin position="39"/>
        <end position="290"/>
    </location>
</feature>
<evidence type="ECO:0000259" key="5">
    <source>
        <dbReference type="SMART" id="SM00062"/>
    </source>
</evidence>
<dbReference type="GO" id="GO:0006865">
    <property type="term" value="P:amino acid transport"/>
    <property type="evidence" value="ECO:0007669"/>
    <property type="project" value="TreeGrafter"/>
</dbReference>
<dbReference type="RefSeq" id="WP_184298738.1">
    <property type="nucleotide sequence ID" value="NZ_JACHLP010000003.1"/>
</dbReference>
<dbReference type="GO" id="GO:0005576">
    <property type="term" value="C:extracellular region"/>
    <property type="evidence" value="ECO:0007669"/>
    <property type="project" value="TreeGrafter"/>
</dbReference>
<comment type="caution">
    <text evidence="6">The sequence shown here is derived from an EMBL/GenBank/DDBJ whole genome shotgun (WGS) entry which is preliminary data.</text>
</comment>
<gene>
    <name evidence="6" type="ORF">HNP55_001981</name>
</gene>
<proteinExistence type="inferred from homology"/>
<dbReference type="InterPro" id="IPR051455">
    <property type="entry name" value="Bact_solute-bind_prot3"/>
</dbReference>
<dbReference type="SMART" id="SM00062">
    <property type="entry name" value="PBPb"/>
    <property type="match status" value="1"/>
</dbReference>
<dbReference type="AlphaFoldDB" id="A0A840L9W1"/>
<sequence length="304" mass="32951">MANSQTTRRLLLTLGLLSGLALPGLASAQTLARVAKTGQINLGFIDDVAPMSSRNSQGQVQGYGAELCQPIAAAVKAKLNLATLNVHFVAVNAEEAIARIATGNIDLLCTATAETLKRREQLSYSIPVLNGGVGVLIRRDAPRALSEFLQGKVAATGPLWRGSLNGGRTHYTYAVRDASLAEEWAKAQTRRLGATVRTVLVNEDAKGVQLLRSKQADAFVGERVLLEQYLSRNKLDGELLLVKRSFNTELLALALARNDDDFRLLVDGTLSKLYQSPEFPALYARYFGPMDAATQALFQGWVRP</sequence>
<keyword evidence="2" id="KW-0813">Transport</keyword>
<evidence type="ECO:0000313" key="6">
    <source>
        <dbReference type="EMBL" id="MBB4843462.1"/>
    </source>
</evidence>
<comment type="similarity">
    <text evidence="1">Belongs to the bacterial solute-binding protein 3 family.</text>
</comment>
<protein>
    <submittedName>
        <fullName evidence="6">Polar amino acid transport system substrate-binding protein</fullName>
    </submittedName>
</protein>
<feature type="signal peptide" evidence="4">
    <location>
        <begin position="1"/>
        <end position="28"/>
    </location>
</feature>
<dbReference type="SUPFAM" id="SSF53850">
    <property type="entry name" value="Periplasmic binding protein-like II"/>
    <property type="match status" value="1"/>
</dbReference>
<name>A0A840L9W1_9BURK</name>
<accession>A0A840L9W1</accession>
<dbReference type="GO" id="GO:0030288">
    <property type="term" value="C:outer membrane-bounded periplasmic space"/>
    <property type="evidence" value="ECO:0007669"/>
    <property type="project" value="TreeGrafter"/>
</dbReference>
<evidence type="ECO:0000256" key="1">
    <source>
        <dbReference type="ARBA" id="ARBA00010333"/>
    </source>
</evidence>
<evidence type="ECO:0000313" key="7">
    <source>
        <dbReference type="Proteomes" id="UP000562027"/>
    </source>
</evidence>
<keyword evidence="3 4" id="KW-0732">Signal</keyword>
<reference evidence="6 7" key="1">
    <citation type="submission" date="2020-08" db="EMBL/GenBank/DDBJ databases">
        <title>Functional genomics of gut bacteria from endangered species of beetles.</title>
        <authorList>
            <person name="Carlos-Shanley C."/>
        </authorList>
    </citation>
    <scope>NUCLEOTIDE SEQUENCE [LARGE SCALE GENOMIC DNA]</scope>
    <source>
        <strain evidence="6 7">S00239</strain>
    </source>
</reference>
<dbReference type="InterPro" id="IPR001638">
    <property type="entry name" value="Solute-binding_3/MltF_N"/>
</dbReference>
<dbReference type="EMBL" id="JACHLP010000003">
    <property type="protein sequence ID" value="MBB4843462.1"/>
    <property type="molecule type" value="Genomic_DNA"/>
</dbReference>
<keyword evidence="7" id="KW-1185">Reference proteome</keyword>
<dbReference type="PANTHER" id="PTHR30085:SF6">
    <property type="entry name" value="ABC TRANSPORTER GLUTAMINE-BINDING PROTEIN GLNH"/>
    <property type="match status" value="1"/>
</dbReference>
<evidence type="ECO:0000256" key="4">
    <source>
        <dbReference type="SAM" id="SignalP"/>
    </source>
</evidence>
<feature type="chain" id="PRO_5032779313" evidence="4">
    <location>
        <begin position="29"/>
        <end position="304"/>
    </location>
</feature>
<organism evidence="6 7">
    <name type="scientific">Roseateles oligotrophus</name>
    <dbReference type="NCBI Taxonomy" id="1769250"/>
    <lineage>
        <taxon>Bacteria</taxon>
        <taxon>Pseudomonadati</taxon>
        <taxon>Pseudomonadota</taxon>
        <taxon>Betaproteobacteria</taxon>
        <taxon>Burkholderiales</taxon>
        <taxon>Sphaerotilaceae</taxon>
        <taxon>Roseateles</taxon>
    </lineage>
</organism>